<dbReference type="Proteomes" id="UP000694568">
    <property type="component" value="Unplaced"/>
</dbReference>
<evidence type="ECO:0000256" key="1">
    <source>
        <dbReference type="PROSITE-ProRule" id="PRU00047"/>
    </source>
</evidence>
<dbReference type="SMART" id="SM00343">
    <property type="entry name" value="ZnF_C2HC"/>
    <property type="match status" value="1"/>
</dbReference>
<reference evidence="4" key="1">
    <citation type="submission" date="2025-08" db="UniProtKB">
        <authorList>
            <consortium name="Ensembl"/>
        </authorList>
    </citation>
    <scope>IDENTIFICATION</scope>
</reference>
<dbReference type="Pfam" id="PF00098">
    <property type="entry name" value="zf-CCHC"/>
    <property type="match status" value="1"/>
</dbReference>
<dbReference type="Ensembl" id="ENSSLUT00000032422.1">
    <property type="protein sequence ID" value="ENSSLUP00000031420.1"/>
    <property type="gene ID" value="ENSSLUG00000014038.1"/>
</dbReference>
<dbReference type="Gene3D" id="4.10.60.10">
    <property type="entry name" value="Zinc finger, CCHC-type"/>
    <property type="match status" value="1"/>
</dbReference>
<evidence type="ECO:0000256" key="2">
    <source>
        <dbReference type="SAM" id="MobiDB-lite"/>
    </source>
</evidence>
<protein>
    <recommendedName>
        <fullName evidence="3">CCHC-type domain-containing protein</fullName>
    </recommendedName>
</protein>
<dbReference type="InterPro" id="IPR001878">
    <property type="entry name" value="Znf_CCHC"/>
</dbReference>
<evidence type="ECO:0000313" key="4">
    <source>
        <dbReference type="Ensembl" id="ENSSLUP00000031420.1"/>
    </source>
</evidence>
<keyword evidence="5" id="KW-1185">Reference proteome</keyword>
<dbReference type="GO" id="GO:0008270">
    <property type="term" value="F:zinc ion binding"/>
    <property type="evidence" value="ECO:0007669"/>
    <property type="project" value="UniProtKB-KW"/>
</dbReference>
<accession>A0A8C9YX78</accession>
<dbReference type="PROSITE" id="PS50158">
    <property type="entry name" value="ZF_CCHC"/>
    <property type="match status" value="1"/>
</dbReference>
<evidence type="ECO:0000313" key="5">
    <source>
        <dbReference type="Proteomes" id="UP000694568"/>
    </source>
</evidence>
<proteinExistence type="predicted"/>
<feature type="region of interest" description="Disordered" evidence="2">
    <location>
        <begin position="19"/>
        <end position="44"/>
    </location>
</feature>
<feature type="domain" description="CCHC-type" evidence="3">
    <location>
        <begin position="7"/>
        <end position="20"/>
    </location>
</feature>
<reference evidence="4" key="2">
    <citation type="submission" date="2025-09" db="UniProtKB">
        <authorList>
            <consortium name="Ensembl"/>
        </authorList>
    </citation>
    <scope>IDENTIFICATION</scope>
</reference>
<evidence type="ECO:0000259" key="3">
    <source>
        <dbReference type="PROSITE" id="PS50158"/>
    </source>
</evidence>
<dbReference type="AlphaFoldDB" id="A0A8C9YX78"/>
<dbReference type="SUPFAM" id="SSF57756">
    <property type="entry name" value="Retrovirus zinc finger-like domains"/>
    <property type="match status" value="1"/>
</dbReference>
<dbReference type="GeneTree" id="ENSGT01130000278515"/>
<name>A0A8C9YX78_SANLU</name>
<dbReference type="GO" id="GO:0003676">
    <property type="term" value="F:nucleic acid binding"/>
    <property type="evidence" value="ECO:0007669"/>
    <property type="project" value="InterPro"/>
</dbReference>
<keyword evidence="1" id="KW-0863">Zinc-finger</keyword>
<dbReference type="InterPro" id="IPR036875">
    <property type="entry name" value="Znf_CCHC_sf"/>
</dbReference>
<keyword evidence="1" id="KW-0862">Zinc</keyword>
<keyword evidence="1" id="KW-0479">Metal-binding</keyword>
<sequence>MQSPQVCFNCGQDGHFARECNRPGRNSRGNYRGGPVNPYRNPTIEDKDSHKLIQICTDERLTRERGRSERDRICSDASTHRRIDALTHQHIKRSDKYATLVGVSGNVKRIFHCFIFVL</sequence>
<organism evidence="4 5">
    <name type="scientific">Sander lucioperca</name>
    <name type="common">Pike-perch</name>
    <name type="synonym">Perca lucioperca</name>
    <dbReference type="NCBI Taxonomy" id="283035"/>
    <lineage>
        <taxon>Eukaryota</taxon>
        <taxon>Metazoa</taxon>
        <taxon>Chordata</taxon>
        <taxon>Craniata</taxon>
        <taxon>Vertebrata</taxon>
        <taxon>Euteleostomi</taxon>
        <taxon>Actinopterygii</taxon>
        <taxon>Neopterygii</taxon>
        <taxon>Teleostei</taxon>
        <taxon>Neoteleostei</taxon>
        <taxon>Acanthomorphata</taxon>
        <taxon>Eupercaria</taxon>
        <taxon>Perciformes</taxon>
        <taxon>Percoidei</taxon>
        <taxon>Percidae</taxon>
        <taxon>Luciopercinae</taxon>
        <taxon>Sander</taxon>
    </lineage>
</organism>